<feature type="transmembrane region" description="Helical" evidence="1">
    <location>
        <begin position="21"/>
        <end position="42"/>
    </location>
</feature>
<dbReference type="Pfam" id="PF13231">
    <property type="entry name" value="PMT_2"/>
    <property type="match status" value="1"/>
</dbReference>
<protein>
    <submittedName>
        <fullName evidence="3">Glycosyltransferase family 39 protein</fullName>
    </submittedName>
</protein>
<keyword evidence="1" id="KW-0472">Membrane</keyword>
<dbReference type="EMBL" id="DXFD01000066">
    <property type="protein sequence ID" value="HIX46925.1"/>
    <property type="molecule type" value="Genomic_DNA"/>
</dbReference>
<sequence>MQTDRSKFSVKKLFSRLTKCGLAALCVVLGFFIVGACTIGGFSSPGKAYFAPAESELVFYLDYEDSTDVLGEIYINVGAVYAYDGEELEFSFRHATAGGRYTEGRFRVGALGTFAMGNIYSDEEGGISGGNYNWVRAFDLRETTDSVTASSYRLIRITVPCDMLINEVAFLDTDGNVIPAYAGEAEAADFFTDNWSSYRDLFHANERETTYGSFGDPANLTDSPRVLSGAHTYTNFTQDEIYTLLQIDNIRLGSILPDGATLADTDAGPLAALLPMLGVLLFGACPFGLRIFPLLCMTAMVAAAYFFGKEMFGRRGFALLLCCLLAGGGLALTVGRLGLAVAPAALFAFLSCYCMFRFFRRGADAAKPMPGARNVLLSGIFFALAFALDPKSLFVLIPLAALLGAGIWRIARAHRAQLARLQEGAEGPADADVAAAFDAETDGRSERRAAAERAEALREAGAYRTKLIVAFILLGFVAVTAALYILSSLPLYYTYLRLYEADPAAPVLSIFTMIGRAFSDAFTIDNLTAFSAANASSSFGWLIAWKGATLYAASTDSVYVALNAQPNIAMTLTALIAFLCMTAGVVLYFVSGGKKGGYASEQTARILGAYFVLTAGAAASLLQFAWTGGASAAHGLLFQGFYLGYIPLLLYTSSVYENGAKLRVFGRSVTPTFAVGAALVAVYAVVFALSLPMYFSIPLAPAAATACFGWTSFVNNGSYRI</sequence>
<evidence type="ECO:0000256" key="1">
    <source>
        <dbReference type="SAM" id="Phobius"/>
    </source>
</evidence>
<proteinExistence type="predicted"/>
<dbReference type="InterPro" id="IPR038731">
    <property type="entry name" value="RgtA/B/C-like"/>
</dbReference>
<feature type="transmembrane region" description="Helical" evidence="1">
    <location>
        <begin position="371"/>
        <end position="388"/>
    </location>
</feature>
<reference evidence="3" key="2">
    <citation type="submission" date="2021-04" db="EMBL/GenBank/DDBJ databases">
        <authorList>
            <person name="Gilroy R."/>
        </authorList>
    </citation>
    <scope>NUCLEOTIDE SEQUENCE</scope>
    <source>
        <strain evidence="3">26628</strain>
    </source>
</reference>
<feature type="domain" description="Glycosyltransferase RgtA/B/C/D-like" evidence="2">
    <location>
        <begin position="267"/>
        <end position="403"/>
    </location>
</feature>
<feature type="transmembrane region" description="Helical" evidence="1">
    <location>
        <begin position="603"/>
        <end position="626"/>
    </location>
</feature>
<feature type="transmembrane region" description="Helical" evidence="1">
    <location>
        <begin position="467"/>
        <end position="486"/>
    </location>
</feature>
<reference evidence="3" key="1">
    <citation type="journal article" date="2021" name="PeerJ">
        <title>Extensive microbial diversity within the chicken gut microbiome revealed by metagenomics and culture.</title>
        <authorList>
            <person name="Gilroy R."/>
            <person name="Ravi A."/>
            <person name="Getino M."/>
            <person name="Pursley I."/>
            <person name="Horton D.L."/>
            <person name="Alikhan N.F."/>
            <person name="Baker D."/>
            <person name="Gharbi K."/>
            <person name="Hall N."/>
            <person name="Watson M."/>
            <person name="Adriaenssens E.M."/>
            <person name="Foster-Nyarko E."/>
            <person name="Jarju S."/>
            <person name="Secka A."/>
            <person name="Antonio M."/>
            <person name="Oren A."/>
            <person name="Chaudhuri R.R."/>
            <person name="La Ragione R."/>
            <person name="Hildebrand F."/>
            <person name="Pallen M.J."/>
        </authorList>
    </citation>
    <scope>NUCLEOTIDE SEQUENCE</scope>
    <source>
        <strain evidence="3">26628</strain>
    </source>
</reference>
<evidence type="ECO:0000313" key="4">
    <source>
        <dbReference type="Proteomes" id="UP000824249"/>
    </source>
</evidence>
<gene>
    <name evidence="3" type="ORF">H9737_04450</name>
</gene>
<feature type="transmembrane region" description="Helical" evidence="1">
    <location>
        <begin position="568"/>
        <end position="591"/>
    </location>
</feature>
<feature type="transmembrane region" description="Helical" evidence="1">
    <location>
        <begin position="695"/>
        <end position="714"/>
    </location>
</feature>
<feature type="transmembrane region" description="Helical" evidence="1">
    <location>
        <begin position="664"/>
        <end position="689"/>
    </location>
</feature>
<evidence type="ECO:0000313" key="3">
    <source>
        <dbReference type="EMBL" id="HIX46925.1"/>
    </source>
</evidence>
<dbReference type="AlphaFoldDB" id="A0A9D1VTY3"/>
<feature type="transmembrane region" description="Helical" evidence="1">
    <location>
        <begin position="340"/>
        <end position="359"/>
    </location>
</feature>
<accession>A0A9D1VTY3</accession>
<feature type="transmembrane region" description="Helical" evidence="1">
    <location>
        <begin position="632"/>
        <end position="652"/>
    </location>
</feature>
<organism evidence="3 4">
    <name type="scientific">Candidatus Borkfalkia faecigallinarum</name>
    <dbReference type="NCBI Taxonomy" id="2838509"/>
    <lineage>
        <taxon>Bacteria</taxon>
        <taxon>Bacillati</taxon>
        <taxon>Bacillota</taxon>
        <taxon>Clostridia</taxon>
        <taxon>Christensenellales</taxon>
        <taxon>Christensenellaceae</taxon>
        <taxon>Candidatus Borkfalkia</taxon>
    </lineage>
</organism>
<evidence type="ECO:0000259" key="2">
    <source>
        <dbReference type="Pfam" id="PF13231"/>
    </source>
</evidence>
<feature type="transmembrane region" description="Helical" evidence="1">
    <location>
        <begin position="287"/>
        <end position="307"/>
    </location>
</feature>
<name>A0A9D1VTY3_9FIRM</name>
<dbReference type="Proteomes" id="UP000824249">
    <property type="component" value="Unassembled WGS sequence"/>
</dbReference>
<comment type="caution">
    <text evidence="3">The sequence shown here is derived from an EMBL/GenBank/DDBJ whole genome shotgun (WGS) entry which is preliminary data.</text>
</comment>
<keyword evidence="1" id="KW-0812">Transmembrane</keyword>
<feature type="transmembrane region" description="Helical" evidence="1">
    <location>
        <begin position="394"/>
        <end position="411"/>
    </location>
</feature>
<feature type="transmembrane region" description="Helical" evidence="1">
    <location>
        <begin position="316"/>
        <end position="334"/>
    </location>
</feature>
<keyword evidence="1" id="KW-1133">Transmembrane helix</keyword>